<dbReference type="AlphaFoldDB" id="A0AA38TXU0"/>
<sequence>MDIGDERPNMVDVLWDLKYALKLHQVIIMIPKFKQEVGRMEGRIGVDLVEDRQNYVPFTALHLWTSFSTPNMNIMFTVTFYRFFTYVLDPFGSDRLRLSCKLQPFCQNDGTDHHEVGDCFVKAEMTGIVS</sequence>
<protein>
    <submittedName>
        <fullName evidence="1">Uncharacterized protein</fullName>
    </submittedName>
</protein>
<accession>A0AA38TXU0</accession>
<reference evidence="1" key="1">
    <citation type="submission" date="2023-03" db="EMBL/GenBank/DDBJ databases">
        <title>Chromosome-scale reference genome and RAD-based genetic map of yellow starthistle (Centaurea solstitialis) reveal putative structural variation and QTLs associated with invader traits.</title>
        <authorList>
            <person name="Reatini B."/>
            <person name="Cang F.A."/>
            <person name="Jiang Q."/>
            <person name="Mckibben M.T.W."/>
            <person name="Barker M.S."/>
            <person name="Rieseberg L.H."/>
            <person name="Dlugosch K.M."/>
        </authorList>
    </citation>
    <scope>NUCLEOTIDE SEQUENCE</scope>
    <source>
        <strain evidence="1">CAN-66</strain>
        <tissue evidence="1">Leaf</tissue>
    </source>
</reference>
<evidence type="ECO:0000313" key="2">
    <source>
        <dbReference type="Proteomes" id="UP001172457"/>
    </source>
</evidence>
<gene>
    <name evidence="1" type="ORF">OSB04_007526</name>
</gene>
<comment type="caution">
    <text evidence="1">The sequence shown here is derived from an EMBL/GenBank/DDBJ whole genome shotgun (WGS) entry which is preliminary data.</text>
</comment>
<dbReference type="Proteomes" id="UP001172457">
    <property type="component" value="Chromosome 2"/>
</dbReference>
<keyword evidence="2" id="KW-1185">Reference proteome</keyword>
<dbReference type="EMBL" id="JARYMX010000002">
    <property type="protein sequence ID" value="KAJ9562366.1"/>
    <property type="molecule type" value="Genomic_DNA"/>
</dbReference>
<evidence type="ECO:0000313" key="1">
    <source>
        <dbReference type="EMBL" id="KAJ9562366.1"/>
    </source>
</evidence>
<proteinExistence type="predicted"/>
<organism evidence="1 2">
    <name type="scientific">Centaurea solstitialis</name>
    <name type="common">yellow star-thistle</name>
    <dbReference type="NCBI Taxonomy" id="347529"/>
    <lineage>
        <taxon>Eukaryota</taxon>
        <taxon>Viridiplantae</taxon>
        <taxon>Streptophyta</taxon>
        <taxon>Embryophyta</taxon>
        <taxon>Tracheophyta</taxon>
        <taxon>Spermatophyta</taxon>
        <taxon>Magnoliopsida</taxon>
        <taxon>eudicotyledons</taxon>
        <taxon>Gunneridae</taxon>
        <taxon>Pentapetalae</taxon>
        <taxon>asterids</taxon>
        <taxon>campanulids</taxon>
        <taxon>Asterales</taxon>
        <taxon>Asteraceae</taxon>
        <taxon>Carduoideae</taxon>
        <taxon>Cardueae</taxon>
        <taxon>Centaureinae</taxon>
        <taxon>Centaurea</taxon>
    </lineage>
</organism>
<name>A0AA38TXU0_9ASTR</name>